<evidence type="ECO:0000313" key="1">
    <source>
        <dbReference type="EMBL" id="NDK90328.1"/>
    </source>
</evidence>
<protein>
    <submittedName>
        <fullName evidence="1">Uncharacterized protein</fullName>
    </submittedName>
</protein>
<dbReference type="AlphaFoldDB" id="A0A7K3LQ36"/>
<evidence type="ECO:0000313" key="2">
    <source>
        <dbReference type="Proteomes" id="UP000466307"/>
    </source>
</evidence>
<dbReference type="RefSeq" id="WP_059039155.1">
    <property type="nucleotide sequence ID" value="NZ_JAADZU010000035.1"/>
</dbReference>
<name>A0A7K3LQ36_9ACTN</name>
<proteinExistence type="predicted"/>
<sequence>MSVTLQWIPLGAGGRVVPVCGRVYEAICAGTARRRPRRLVHAALIVDVDARRYAVEMAPAWGVPAADRGVRRTGPVGLGPLGMSRFFRYEIRCRPDGDIPDAAYAVQSRVITEDPARSRRVVEYTGLVPELTWGRRAPGTTEMWNSNSAVAWILAMAGLEMDPIGPSGGCRAPGWAAGVELAGSGR</sequence>
<organism evidence="1 2">
    <name type="scientific">Gordonia desulfuricans</name>
    <dbReference type="NCBI Taxonomy" id="89051"/>
    <lineage>
        <taxon>Bacteria</taxon>
        <taxon>Bacillati</taxon>
        <taxon>Actinomycetota</taxon>
        <taxon>Actinomycetes</taxon>
        <taxon>Mycobacteriales</taxon>
        <taxon>Gordoniaceae</taxon>
        <taxon>Gordonia</taxon>
    </lineage>
</organism>
<accession>A0A7K3LQ36</accession>
<comment type="caution">
    <text evidence="1">The sequence shown here is derived from an EMBL/GenBank/DDBJ whole genome shotgun (WGS) entry which is preliminary data.</text>
</comment>
<dbReference type="Proteomes" id="UP000466307">
    <property type="component" value="Unassembled WGS sequence"/>
</dbReference>
<dbReference type="EMBL" id="JAADZU010000035">
    <property type="protein sequence ID" value="NDK90328.1"/>
    <property type="molecule type" value="Genomic_DNA"/>
</dbReference>
<gene>
    <name evidence="1" type="ORF">GYA93_12145</name>
</gene>
<keyword evidence="2" id="KW-1185">Reference proteome</keyword>
<reference evidence="1 2" key="1">
    <citation type="submission" date="2020-01" db="EMBL/GenBank/DDBJ databases">
        <title>Investigation of new actinobacteria for the biodesulphurisation of diesel fuel.</title>
        <authorList>
            <person name="Athi Narayanan S.M."/>
        </authorList>
    </citation>
    <scope>NUCLEOTIDE SEQUENCE [LARGE SCALE GENOMIC DNA]</scope>
    <source>
        <strain evidence="1 2">213E</strain>
    </source>
</reference>